<gene>
    <name evidence="1" type="ORF">ACFQMJ_30035</name>
</gene>
<evidence type="ECO:0000313" key="2">
    <source>
        <dbReference type="Proteomes" id="UP001596378"/>
    </source>
</evidence>
<evidence type="ECO:0000313" key="1">
    <source>
        <dbReference type="EMBL" id="MFC7152798.1"/>
    </source>
</evidence>
<dbReference type="EMBL" id="JBHTAI010000026">
    <property type="protein sequence ID" value="MFC7152798.1"/>
    <property type="molecule type" value="Genomic_DNA"/>
</dbReference>
<dbReference type="PROSITE" id="PS51257">
    <property type="entry name" value="PROKAR_LIPOPROTEIN"/>
    <property type="match status" value="1"/>
</dbReference>
<proteinExistence type="predicted"/>
<evidence type="ECO:0008006" key="3">
    <source>
        <dbReference type="Google" id="ProtNLM"/>
    </source>
</evidence>
<keyword evidence="2" id="KW-1185">Reference proteome</keyword>
<accession>A0ABW2FI05</accession>
<dbReference type="Proteomes" id="UP001596378">
    <property type="component" value="Unassembled WGS sequence"/>
</dbReference>
<sequence>MGRLVPSIIMISFIFIVLTGCNSEPQVKTTDIDQIKIELIEKSEMPNGTAYTFKLKNLSRFTIAQNNVYLSYPIKTSNGSRGNEFKIEAKNNRLHIKSGEEIILNAFAPAEEWEDNRKLDTENFILDIIGYIGEVKEGRRFQKSGGIESFKM</sequence>
<protein>
    <recommendedName>
        <fullName evidence="3">Lipoprotein</fullName>
    </recommendedName>
</protein>
<dbReference type="RefSeq" id="WP_378050937.1">
    <property type="nucleotide sequence ID" value="NZ_JBHMDN010000031.1"/>
</dbReference>
<organism evidence="1 2">
    <name type="scientific">Cohnella cellulosilytica</name>
    <dbReference type="NCBI Taxonomy" id="986710"/>
    <lineage>
        <taxon>Bacteria</taxon>
        <taxon>Bacillati</taxon>
        <taxon>Bacillota</taxon>
        <taxon>Bacilli</taxon>
        <taxon>Bacillales</taxon>
        <taxon>Paenibacillaceae</taxon>
        <taxon>Cohnella</taxon>
    </lineage>
</organism>
<name>A0ABW2FI05_9BACL</name>
<comment type="caution">
    <text evidence="1">The sequence shown here is derived from an EMBL/GenBank/DDBJ whole genome shotgun (WGS) entry which is preliminary data.</text>
</comment>
<reference evidence="2" key="1">
    <citation type="journal article" date="2019" name="Int. J. Syst. Evol. Microbiol.">
        <title>The Global Catalogue of Microorganisms (GCM) 10K type strain sequencing project: providing services to taxonomists for standard genome sequencing and annotation.</title>
        <authorList>
            <consortium name="The Broad Institute Genomics Platform"/>
            <consortium name="The Broad Institute Genome Sequencing Center for Infectious Disease"/>
            <person name="Wu L."/>
            <person name="Ma J."/>
        </authorList>
    </citation>
    <scope>NUCLEOTIDE SEQUENCE [LARGE SCALE GENOMIC DNA]</scope>
    <source>
        <strain evidence="2">KCTC 12907</strain>
    </source>
</reference>